<evidence type="ECO:0000313" key="5">
    <source>
        <dbReference type="Proteomes" id="UP000659654"/>
    </source>
</evidence>
<evidence type="ECO:0000313" key="2">
    <source>
        <dbReference type="EMBL" id="CAD5208594.1"/>
    </source>
</evidence>
<sequence length="150" mass="16159">MLSRSCYFLLLAFVCKVSAKIGTDHLLASGNVKCGDGVAQSPFKFSVALFSVGTFKTTLCAKADADDSDGSFYLECDDFHMFNAHPRLQILHGCGGNCRRYVKNYEGFVNENLTLVMSETSGDASSECHQPNAATVIPSTKVVNTVSTVV</sequence>
<proteinExistence type="predicted"/>
<accession>A0A1I7RVS7</accession>
<evidence type="ECO:0000256" key="1">
    <source>
        <dbReference type="SAM" id="SignalP"/>
    </source>
</evidence>
<gene>
    <name evidence="2" type="ORF">BXYJ_LOCUS830</name>
</gene>
<keyword evidence="1" id="KW-0732">Signal</keyword>
<evidence type="ECO:0000313" key="4">
    <source>
        <dbReference type="Proteomes" id="UP000095284"/>
    </source>
</evidence>
<feature type="signal peptide" evidence="1">
    <location>
        <begin position="1"/>
        <end position="19"/>
    </location>
</feature>
<name>A0A1I7RVS7_BURXY</name>
<evidence type="ECO:0000313" key="3">
    <source>
        <dbReference type="EMBL" id="CAG9082122.1"/>
    </source>
</evidence>
<evidence type="ECO:0000313" key="6">
    <source>
        <dbReference type="WBParaSite" id="BXY_0483900.1"/>
    </source>
</evidence>
<dbReference type="SMR" id="A0A1I7RVS7"/>
<reference evidence="6" key="1">
    <citation type="submission" date="2016-11" db="UniProtKB">
        <authorList>
            <consortium name="WormBaseParasite"/>
        </authorList>
    </citation>
    <scope>IDENTIFICATION</scope>
</reference>
<dbReference type="AlphaFoldDB" id="A0A1I7RVS7"/>
<feature type="chain" id="PRO_5035359498" evidence="1">
    <location>
        <begin position="20"/>
        <end position="150"/>
    </location>
</feature>
<dbReference type="Proteomes" id="UP000659654">
    <property type="component" value="Unassembled WGS sequence"/>
</dbReference>
<dbReference type="EMBL" id="CAJFDI010000001">
    <property type="protein sequence ID" value="CAD5208594.1"/>
    <property type="molecule type" value="Genomic_DNA"/>
</dbReference>
<keyword evidence="5" id="KW-1185">Reference proteome</keyword>
<dbReference type="Proteomes" id="UP000582659">
    <property type="component" value="Unassembled WGS sequence"/>
</dbReference>
<protein>
    <submittedName>
        <fullName evidence="2">(pine wood nematode) hypothetical protein</fullName>
    </submittedName>
</protein>
<reference evidence="3" key="2">
    <citation type="submission" date="2020-08" db="EMBL/GenBank/DDBJ databases">
        <authorList>
            <person name="Kikuchi T."/>
        </authorList>
    </citation>
    <scope>NUCLEOTIDE SEQUENCE</scope>
    <source>
        <strain evidence="2">Ka4C1</strain>
    </source>
</reference>
<dbReference type="WBParaSite" id="BXY_0483900.1">
    <property type="protein sequence ID" value="BXY_0483900.1"/>
    <property type="gene ID" value="BXY_0483900"/>
</dbReference>
<dbReference type="Proteomes" id="UP000095284">
    <property type="component" value="Unplaced"/>
</dbReference>
<organism evidence="4 6">
    <name type="scientific">Bursaphelenchus xylophilus</name>
    <name type="common">Pinewood nematode worm</name>
    <name type="synonym">Aphelenchoides xylophilus</name>
    <dbReference type="NCBI Taxonomy" id="6326"/>
    <lineage>
        <taxon>Eukaryota</taxon>
        <taxon>Metazoa</taxon>
        <taxon>Ecdysozoa</taxon>
        <taxon>Nematoda</taxon>
        <taxon>Chromadorea</taxon>
        <taxon>Rhabditida</taxon>
        <taxon>Tylenchina</taxon>
        <taxon>Tylenchomorpha</taxon>
        <taxon>Aphelenchoidea</taxon>
        <taxon>Aphelenchoididae</taxon>
        <taxon>Bursaphelenchus</taxon>
    </lineage>
</organism>
<dbReference type="EMBL" id="CAJFCV020000001">
    <property type="protein sequence ID" value="CAG9082122.1"/>
    <property type="molecule type" value="Genomic_DNA"/>
</dbReference>